<evidence type="ECO:0008006" key="3">
    <source>
        <dbReference type="Google" id="ProtNLM"/>
    </source>
</evidence>
<sequence length="211" mass="23587">MLAGVWGAGKTSVYQRTVARLVKDGCQTLITMPQAATITTHTYTPGQQHEHAANILSWLEALTAFLEEIDRRFHASTLPRHRFAAAWTPTCVLEGLGFDAPMYGLPLDRAVLRDLEQRLGALGLHLVLLRVPDHRIRAQCVESTRLQRGAKWARYLEGFGTTDAARAEHIRRAQDDLMAWARTSPLPLCVIDTAKQDWDAYACRVADLLMA</sequence>
<dbReference type="Proteomes" id="UP000587002">
    <property type="component" value="Unassembled WGS sequence"/>
</dbReference>
<dbReference type="EMBL" id="JACCFJ010000001">
    <property type="protein sequence ID" value="NYI81442.1"/>
    <property type="molecule type" value="Genomic_DNA"/>
</dbReference>
<comment type="caution">
    <text evidence="1">The sequence shown here is derived from an EMBL/GenBank/DDBJ whole genome shotgun (WGS) entry which is preliminary data.</text>
</comment>
<keyword evidence="2" id="KW-1185">Reference proteome</keyword>
<protein>
    <recommendedName>
        <fullName evidence="3">NadR/Ttd14 AAA domain-containing protein</fullName>
    </recommendedName>
</protein>
<accession>A0A853AAP2</accession>
<dbReference type="RefSeq" id="WP_343049857.1">
    <property type="nucleotide sequence ID" value="NZ_BAABFH010000001.1"/>
</dbReference>
<evidence type="ECO:0000313" key="1">
    <source>
        <dbReference type="EMBL" id="NYI81442.1"/>
    </source>
</evidence>
<dbReference type="AlphaFoldDB" id="A0A853AAP2"/>
<reference evidence="1 2" key="1">
    <citation type="submission" date="2020-07" db="EMBL/GenBank/DDBJ databases">
        <title>Sequencing the genomes of 1000 actinobacteria strains.</title>
        <authorList>
            <person name="Klenk H.-P."/>
        </authorList>
    </citation>
    <scope>NUCLEOTIDE SEQUENCE [LARGE SCALE GENOMIC DNA]</scope>
    <source>
        <strain evidence="1 2">DSM 44065</strain>
    </source>
</reference>
<evidence type="ECO:0000313" key="2">
    <source>
        <dbReference type="Proteomes" id="UP000587002"/>
    </source>
</evidence>
<proteinExistence type="predicted"/>
<gene>
    <name evidence="1" type="ORF">HNR68_000072</name>
</gene>
<name>A0A853AAP2_9PSEU</name>
<organism evidence="1 2">
    <name type="scientific">Saccharopolyspora hordei</name>
    <dbReference type="NCBI Taxonomy" id="1838"/>
    <lineage>
        <taxon>Bacteria</taxon>
        <taxon>Bacillati</taxon>
        <taxon>Actinomycetota</taxon>
        <taxon>Actinomycetes</taxon>
        <taxon>Pseudonocardiales</taxon>
        <taxon>Pseudonocardiaceae</taxon>
        <taxon>Saccharopolyspora</taxon>
    </lineage>
</organism>